<evidence type="ECO:0000256" key="7">
    <source>
        <dbReference type="ARBA" id="ARBA00022676"/>
    </source>
</evidence>
<evidence type="ECO:0000256" key="10">
    <source>
        <dbReference type="ARBA" id="ARBA00048975"/>
    </source>
</evidence>
<dbReference type="OrthoDB" id="9801642at2"/>
<dbReference type="UniPathway" id="UPA00973"/>
<dbReference type="RefSeq" id="WP_092861184.1">
    <property type="nucleotide sequence ID" value="NZ_FOQH01000007.1"/>
</dbReference>
<keyword evidence="5 11" id="KW-0444">Lipid biosynthesis</keyword>
<evidence type="ECO:0000256" key="2">
    <source>
        <dbReference type="ARBA" id="ARBA00007868"/>
    </source>
</evidence>
<dbReference type="NCBIfam" id="TIGR00215">
    <property type="entry name" value="lpxB"/>
    <property type="match status" value="1"/>
</dbReference>
<name>A0A1I3IQD3_9RHOB</name>
<comment type="function">
    <text evidence="1 11">Condensation of UDP-2,3-diacylglucosamine and 2,3-diacylglucosamine-1-phosphate to form lipid A disaccharide, a precursor of lipid A, a phosphorylated glycolipid that anchors the lipopolysaccharide to the outer membrane of the cell.</text>
</comment>
<dbReference type="EC" id="2.4.1.182" evidence="3 11"/>
<dbReference type="Pfam" id="PF02684">
    <property type="entry name" value="LpxB"/>
    <property type="match status" value="1"/>
</dbReference>
<dbReference type="GO" id="GO:0016020">
    <property type="term" value="C:membrane"/>
    <property type="evidence" value="ECO:0007669"/>
    <property type="project" value="GOC"/>
</dbReference>
<dbReference type="GO" id="GO:0009245">
    <property type="term" value="P:lipid A biosynthetic process"/>
    <property type="evidence" value="ECO:0007669"/>
    <property type="project" value="UniProtKB-UniRule"/>
</dbReference>
<evidence type="ECO:0000256" key="9">
    <source>
        <dbReference type="ARBA" id="ARBA00023098"/>
    </source>
</evidence>
<evidence type="ECO:0000313" key="13">
    <source>
        <dbReference type="Proteomes" id="UP000199377"/>
    </source>
</evidence>
<dbReference type="AlphaFoldDB" id="A0A1I3IQD3"/>
<dbReference type="GO" id="GO:0008915">
    <property type="term" value="F:lipid-A-disaccharide synthase activity"/>
    <property type="evidence" value="ECO:0007669"/>
    <property type="project" value="UniProtKB-UniRule"/>
</dbReference>
<keyword evidence="6 11" id="KW-0441">Lipid A biosynthesis</keyword>
<dbReference type="Proteomes" id="UP000199377">
    <property type="component" value="Unassembled WGS sequence"/>
</dbReference>
<sequence length="401" mass="42631">MTARPLRVYLVAGEASGDRLGAPLIRALREELGPGGLEIRGIGGELMEAEGLDSLFPSDELAVMGLFEVLPRLRAILARMSQTVEDVAAWRPDVLLTIDSPAFGLRVSRKAKAARPDLTTVHYVAPSVWAWRPGRARKMARYTDHVLALLPFEPPWMTAEGMTCDFVGHPASRLPRPSPQAQVALRAAIGAEGRPLVCVMPGSRRGEVSRLAGPFGETLGLLARRHPELKVVLPAAAGVAEMAHALSAAWPVEAHVLDPRGMDPAEAELRKFAAMAASDVALAASGTVTLELAAMGAPQVIGYRLNPLTAAVARRLLKIDTANLVNLLLKERAIPEFIQHFLVPADVAEALDALLVPGPARAAQVAAADRALALLGRDGDPPSLRAARSVIAAAARGPRRR</sequence>
<gene>
    <name evidence="11" type="primary">lpxB</name>
    <name evidence="12" type="ORF">SAMN05216258_107175</name>
</gene>
<proteinExistence type="inferred from homology"/>
<dbReference type="HAMAP" id="MF_00392">
    <property type="entry name" value="LpxB"/>
    <property type="match status" value="1"/>
</dbReference>
<keyword evidence="9 11" id="KW-0443">Lipid metabolism</keyword>
<organism evidence="12 13">
    <name type="scientific">Albimonas pacifica</name>
    <dbReference type="NCBI Taxonomy" id="1114924"/>
    <lineage>
        <taxon>Bacteria</taxon>
        <taxon>Pseudomonadati</taxon>
        <taxon>Pseudomonadota</taxon>
        <taxon>Alphaproteobacteria</taxon>
        <taxon>Rhodobacterales</taxon>
        <taxon>Paracoccaceae</taxon>
        <taxon>Albimonas</taxon>
    </lineage>
</organism>
<evidence type="ECO:0000313" key="12">
    <source>
        <dbReference type="EMBL" id="SFI50166.1"/>
    </source>
</evidence>
<reference evidence="12 13" key="1">
    <citation type="submission" date="2016-10" db="EMBL/GenBank/DDBJ databases">
        <authorList>
            <person name="de Groot N.N."/>
        </authorList>
    </citation>
    <scope>NUCLEOTIDE SEQUENCE [LARGE SCALE GENOMIC DNA]</scope>
    <source>
        <strain evidence="12 13">CGMCC 1.11030</strain>
    </source>
</reference>
<dbReference type="SUPFAM" id="SSF53756">
    <property type="entry name" value="UDP-Glycosyltransferase/glycogen phosphorylase"/>
    <property type="match status" value="1"/>
</dbReference>
<dbReference type="PANTHER" id="PTHR30372:SF4">
    <property type="entry name" value="LIPID-A-DISACCHARIDE SYNTHASE, MITOCHONDRIAL-RELATED"/>
    <property type="match status" value="1"/>
</dbReference>
<keyword evidence="8 11" id="KW-0808">Transferase</keyword>
<comment type="catalytic activity">
    <reaction evidence="10 11">
        <text>a lipid X + a UDP-2-N,3-O-bis[(3R)-3-hydroxyacyl]-alpha-D-glucosamine = a lipid A disaccharide + UDP + H(+)</text>
        <dbReference type="Rhea" id="RHEA:67828"/>
        <dbReference type="ChEBI" id="CHEBI:15378"/>
        <dbReference type="ChEBI" id="CHEBI:58223"/>
        <dbReference type="ChEBI" id="CHEBI:137748"/>
        <dbReference type="ChEBI" id="CHEBI:176338"/>
        <dbReference type="ChEBI" id="CHEBI:176343"/>
        <dbReference type="EC" id="2.4.1.182"/>
    </reaction>
</comment>
<dbReference type="PANTHER" id="PTHR30372">
    <property type="entry name" value="LIPID-A-DISACCHARIDE SYNTHASE"/>
    <property type="match status" value="1"/>
</dbReference>
<evidence type="ECO:0000256" key="11">
    <source>
        <dbReference type="HAMAP-Rule" id="MF_00392"/>
    </source>
</evidence>
<evidence type="ECO:0000256" key="4">
    <source>
        <dbReference type="ARBA" id="ARBA00020902"/>
    </source>
</evidence>
<dbReference type="GO" id="GO:0005543">
    <property type="term" value="F:phospholipid binding"/>
    <property type="evidence" value="ECO:0007669"/>
    <property type="project" value="TreeGrafter"/>
</dbReference>
<comment type="pathway">
    <text evidence="11">Bacterial outer membrane biogenesis; LPS lipid A biosynthesis.</text>
</comment>
<evidence type="ECO:0000256" key="8">
    <source>
        <dbReference type="ARBA" id="ARBA00022679"/>
    </source>
</evidence>
<dbReference type="EMBL" id="FOQH01000007">
    <property type="protein sequence ID" value="SFI50166.1"/>
    <property type="molecule type" value="Genomic_DNA"/>
</dbReference>
<evidence type="ECO:0000256" key="1">
    <source>
        <dbReference type="ARBA" id="ARBA00002056"/>
    </source>
</evidence>
<dbReference type="InterPro" id="IPR003835">
    <property type="entry name" value="Glyco_trans_19"/>
</dbReference>
<protein>
    <recommendedName>
        <fullName evidence="4 11">Lipid-A-disaccharide synthase</fullName>
        <ecNumber evidence="3 11">2.4.1.182</ecNumber>
    </recommendedName>
</protein>
<comment type="similarity">
    <text evidence="2 11">Belongs to the LpxB family.</text>
</comment>
<keyword evidence="7 11" id="KW-0328">Glycosyltransferase</keyword>
<dbReference type="STRING" id="1114924.SAMN05216258_107175"/>
<evidence type="ECO:0000256" key="5">
    <source>
        <dbReference type="ARBA" id="ARBA00022516"/>
    </source>
</evidence>
<evidence type="ECO:0000256" key="3">
    <source>
        <dbReference type="ARBA" id="ARBA00012687"/>
    </source>
</evidence>
<accession>A0A1I3IQD3</accession>
<keyword evidence="13" id="KW-1185">Reference proteome</keyword>
<evidence type="ECO:0000256" key="6">
    <source>
        <dbReference type="ARBA" id="ARBA00022556"/>
    </source>
</evidence>